<keyword evidence="2" id="KW-1133">Transmembrane helix</keyword>
<feature type="compositionally biased region" description="Basic and acidic residues" evidence="1">
    <location>
        <begin position="30"/>
        <end position="53"/>
    </location>
</feature>
<reference evidence="3" key="1">
    <citation type="submission" date="2018-05" db="EMBL/GenBank/DDBJ databases">
        <authorList>
            <person name="Lanie J.A."/>
            <person name="Ng W.-L."/>
            <person name="Kazmierczak K.M."/>
            <person name="Andrzejewski T.M."/>
            <person name="Davidsen T.M."/>
            <person name="Wayne K.J."/>
            <person name="Tettelin H."/>
            <person name="Glass J.I."/>
            <person name="Rusch D."/>
            <person name="Podicherti R."/>
            <person name="Tsui H.-C.T."/>
            <person name="Winkler M.E."/>
        </authorList>
    </citation>
    <scope>NUCLEOTIDE SEQUENCE</scope>
</reference>
<name>A0A382HGC4_9ZZZZ</name>
<evidence type="ECO:0000256" key="1">
    <source>
        <dbReference type="SAM" id="MobiDB-lite"/>
    </source>
</evidence>
<keyword evidence="2" id="KW-0472">Membrane</keyword>
<evidence type="ECO:0000256" key="2">
    <source>
        <dbReference type="SAM" id="Phobius"/>
    </source>
</evidence>
<keyword evidence="2" id="KW-0812">Transmembrane</keyword>
<evidence type="ECO:0000313" key="3">
    <source>
        <dbReference type="EMBL" id="SVB85957.1"/>
    </source>
</evidence>
<sequence>MNKDSWIALIIASIITIIAATPLYYSRDYSHGAKGKTSEGSDTKTTEPMKRTDQISGSTTEPTMPPKLGNNE</sequence>
<dbReference type="AlphaFoldDB" id="A0A382HGC4"/>
<feature type="region of interest" description="Disordered" evidence="1">
    <location>
        <begin position="30"/>
        <end position="72"/>
    </location>
</feature>
<protein>
    <submittedName>
        <fullName evidence="3">Uncharacterized protein</fullName>
    </submittedName>
</protein>
<feature type="transmembrane region" description="Helical" evidence="2">
    <location>
        <begin position="6"/>
        <end position="25"/>
    </location>
</feature>
<proteinExistence type="predicted"/>
<organism evidence="3">
    <name type="scientific">marine metagenome</name>
    <dbReference type="NCBI Taxonomy" id="408172"/>
    <lineage>
        <taxon>unclassified sequences</taxon>
        <taxon>metagenomes</taxon>
        <taxon>ecological metagenomes</taxon>
    </lineage>
</organism>
<gene>
    <name evidence="3" type="ORF">METZ01_LOCUS238811</name>
</gene>
<accession>A0A382HGC4</accession>
<dbReference type="EMBL" id="UINC01060927">
    <property type="protein sequence ID" value="SVB85957.1"/>
    <property type="molecule type" value="Genomic_DNA"/>
</dbReference>